<reference evidence="2 3" key="1">
    <citation type="submission" date="2007-10" db="EMBL/GenBank/DDBJ databases">
        <authorList>
            <person name="Wagner-Dobler I."/>
            <person name="Ferriera S."/>
            <person name="Johnson J."/>
            <person name="Kravitz S."/>
            <person name="Beeson K."/>
            <person name="Sutton G."/>
            <person name="Rogers Y.-H."/>
            <person name="Friedman R."/>
            <person name="Frazier M."/>
            <person name="Venter J.C."/>
        </authorList>
    </citation>
    <scope>NUCLEOTIDE SEQUENCE [LARGE SCALE GENOMIC DNA]</scope>
    <source>
        <strain evidence="2 3">DFL-43</strain>
    </source>
</reference>
<dbReference type="RefSeq" id="WP_040449270.1">
    <property type="nucleotide sequence ID" value="NZ_CM002917.1"/>
</dbReference>
<evidence type="ECO:0000313" key="2">
    <source>
        <dbReference type="EMBL" id="EDQ32295.2"/>
    </source>
</evidence>
<dbReference type="eggNOG" id="COG4103">
    <property type="taxonomic scope" value="Bacteria"/>
</dbReference>
<dbReference type="InterPro" id="IPR029024">
    <property type="entry name" value="TerB-like"/>
</dbReference>
<keyword evidence="3" id="KW-1185">Reference proteome</keyword>
<evidence type="ECO:0000313" key="3">
    <source>
        <dbReference type="Proteomes" id="UP000004291"/>
    </source>
</evidence>
<comment type="caution">
    <text evidence="2">The sequence shown here is derived from an EMBL/GenBank/DDBJ whole genome shotgun (WGS) entry which is preliminary data.</text>
</comment>
<dbReference type="Gene3D" id="1.10.3680.10">
    <property type="entry name" value="TerB-like"/>
    <property type="match status" value="1"/>
</dbReference>
<evidence type="ECO:0000259" key="1">
    <source>
        <dbReference type="Pfam" id="PF05099"/>
    </source>
</evidence>
<reference evidence="2 3" key="2">
    <citation type="submission" date="2012-06" db="EMBL/GenBank/DDBJ databases">
        <authorList>
            <person name="Fiebig A."/>
        </authorList>
    </citation>
    <scope>NUCLEOTIDE SEQUENCE [LARGE SCALE GENOMIC DNA]</scope>
    <source>
        <strain evidence="2 3">DFL-43</strain>
    </source>
</reference>
<name>A9DBU7_HOEPD</name>
<dbReference type="Proteomes" id="UP000004291">
    <property type="component" value="Chromosome"/>
</dbReference>
<proteinExistence type="predicted"/>
<dbReference type="CDD" id="cd07177">
    <property type="entry name" value="terB_like"/>
    <property type="match status" value="1"/>
</dbReference>
<dbReference type="EMBL" id="ABIA03000004">
    <property type="protein sequence ID" value="EDQ32295.2"/>
    <property type="molecule type" value="Genomic_DNA"/>
</dbReference>
<protein>
    <recommendedName>
        <fullName evidence="1">Co-chaperone DjlA N-terminal domain-containing protein</fullName>
    </recommendedName>
</protein>
<dbReference type="SUPFAM" id="SSF158682">
    <property type="entry name" value="TerB-like"/>
    <property type="match status" value="1"/>
</dbReference>
<dbReference type="Pfam" id="PF05099">
    <property type="entry name" value="TerB"/>
    <property type="match status" value="1"/>
</dbReference>
<organism evidence="2 3">
    <name type="scientific">Hoeflea phototrophica (strain DSM 17068 / NCIMB 14078 / DFL-43)</name>
    <dbReference type="NCBI Taxonomy" id="411684"/>
    <lineage>
        <taxon>Bacteria</taxon>
        <taxon>Pseudomonadati</taxon>
        <taxon>Pseudomonadota</taxon>
        <taxon>Alphaproteobacteria</taxon>
        <taxon>Hyphomicrobiales</taxon>
        <taxon>Rhizobiaceae</taxon>
        <taxon>Hoeflea</taxon>
    </lineage>
</organism>
<dbReference type="STRING" id="411684.HPDFL43_12538"/>
<dbReference type="AlphaFoldDB" id="A9DBU7"/>
<feature type="domain" description="Co-chaperone DjlA N-terminal" evidence="1">
    <location>
        <begin position="33"/>
        <end position="144"/>
    </location>
</feature>
<dbReference type="HOGENOM" id="CLU_1719844_0_0_5"/>
<gene>
    <name evidence="2" type="ORF">HPDFL43_12538</name>
</gene>
<dbReference type="InterPro" id="IPR007791">
    <property type="entry name" value="DjlA_N"/>
</dbReference>
<dbReference type="OrthoDB" id="8114393at2"/>
<accession>A9DBU7</accession>
<sequence>MSTSVLHYIAQMFSREPHWHGALGELAADPVALAEVLLLFRMVLADGVIRPSQLCAFEQVCQQQFGLKAEDMEQLHSLLDSPQGQSSEAEAFSLIRQLDTDKRSALLGEMMRIARANAEFDASEEKLIRRMADLLELEPASLTRFETKKDEP</sequence>